<dbReference type="AlphaFoldDB" id="A0A0E9X755"/>
<organism evidence="1">
    <name type="scientific">Anguilla anguilla</name>
    <name type="common">European freshwater eel</name>
    <name type="synonym">Muraena anguilla</name>
    <dbReference type="NCBI Taxonomy" id="7936"/>
    <lineage>
        <taxon>Eukaryota</taxon>
        <taxon>Metazoa</taxon>
        <taxon>Chordata</taxon>
        <taxon>Craniata</taxon>
        <taxon>Vertebrata</taxon>
        <taxon>Euteleostomi</taxon>
        <taxon>Actinopterygii</taxon>
        <taxon>Neopterygii</taxon>
        <taxon>Teleostei</taxon>
        <taxon>Anguilliformes</taxon>
        <taxon>Anguillidae</taxon>
        <taxon>Anguilla</taxon>
    </lineage>
</organism>
<dbReference type="EMBL" id="GBXM01010316">
    <property type="protein sequence ID" value="JAH98261.1"/>
    <property type="molecule type" value="Transcribed_RNA"/>
</dbReference>
<protein>
    <submittedName>
        <fullName evidence="1">Uncharacterized protein</fullName>
    </submittedName>
</protein>
<reference evidence="1" key="1">
    <citation type="submission" date="2014-11" db="EMBL/GenBank/DDBJ databases">
        <authorList>
            <person name="Amaro Gonzalez C."/>
        </authorList>
    </citation>
    <scope>NUCLEOTIDE SEQUENCE</scope>
</reference>
<accession>A0A0E9X755</accession>
<name>A0A0E9X755_ANGAN</name>
<evidence type="ECO:0000313" key="1">
    <source>
        <dbReference type="EMBL" id="JAH98261.1"/>
    </source>
</evidence>
<sequence length="76" mass="8427">MATVGFKFLTCRSSTGMFSLVYQVRICCCVECLCMPICCPESVSTGSMDFNTFCIQIMLHTWLVSVGLINLTGKQK</sequence>
<proteinExistence type="predicted"/>
<reference evidence="1" key="2">
    <citation type="journal article" date="2015" name="Fish Shellfish Immunol.">
        <title>Early steps in the European eel (Anguilla anguilla)-Vibrio vulnificus interaction in the gills: Role of the RtxA13 toxin.</title>
        <authorList>
            <person name="Callol A."/>
            <person name="Pajuelo D."/>
            <person name="Ebbesson L."/>
            <person name="Teles M."/>
            <person name="MacKenzie S."/>
            <person name="Amaro C."/>
        </authorList>
    </citation>
    <scope>NUCLEOTIDE SEQUENCE</scope>
</reference>